<feature type="region of interest" description="Disordered" evidence="1">
    <location>
        <begin position="540"/>
        <end position="559"/>
    </location>
</feature>
<dbReference type="EnsemblProtists" id="EOD09068">
    <property type="protein sequence ID" value="EOD09068"/>
    <property type="gene ID" value="EMIHUDRAFT_216905"/>
</dbReference>
<evidence type="ECO:0000313" key="2">
    <source>
        <dbReference type="EnsemblProtists" id="EOD09068"/>
    </source>
</evidence>
<evidence type="ECO:0000256" key="1">
    <source>
        <dbReference type="SAM" id="MobiDB-lite"/>
    </source>
</evidence>
<reference evidence="2" key="2">
    <citation type="submission" date="2024-10" db="UniProtKB">
        <authorList>
            <consortium name="EnsemblProtists"/>
        </authorList>
    </citation>
    <scope>IDENTIFICATION</scope>
</reference>
<dbReference type="RefSeq" id="XP_005761497.1">
    <property type="nucleotide sequence ID" value="XM_005761440.1"/>
</dbReference>
<keyword evidence="3" id="KW-1185">Reference proteome</keyword>
<dbReference type="STRING" id="2903.R1BH51"/>
<organism evidence="2 3">
    <name type="scientific">Emiliania huxleyi (strain CCMP1516)</name>
    <dbReference type="NCBI Taxonomy" id="280463"/>
    <lineage>
        <taxon>Eukaryota</taxon>
        <taxon>Haptista</taxon>
        <taxon>Haptophyta</taxon>
        <taxon>Prymnesiophyceae</taxon>
        <taxon>Isochrysidales</taxon>
        <taxon>Noelaerhabdaceae</taxon>
        <taxon>Emiliania</taxon>
    </lineage>
</organism>
<dbReference type="KEGG" id="ehx:EMIHUDRAFT_216905"/>
<dbReference type="eggNOG" id="KOG2053">
    <property type="taxonomic scope" value="Eukaryota"/>
</dbReference>
<accession>A0A0D3ICT3</accession>
<dbReference type="PANTHER" id="PTHR22767:SF3">
    <property type="entry name" value="N-ALPHA-ACETYLTRANSFERASE 25, NATB AUXILIARY SUBUNIT"/>
    <property type="match status" value="1"/>
</dbReference>
<dbReference type="AlphaFoldDB" id="A0A0D3ICT3"/>
<evidence type="ECO:0008006" key="4">
    <source>
        <dbReference type="Google" id="ProtNLM"/>
    </source>
</evidence>
<dbReference type="Proteomes" id="UP000013827">
    <property type="component" value="Unassembled WGS sequence"/>
</dbReference>
<dbReference type="GO" id="GO:0031416">
    <property type="term" value="C:NatB complex"/>
    <property type="evidence" value="ECO:0007669"/>
    <property type="project" value="TreeGrafter"/>
</dbReference>
<proteinExistence type="predicted"/>
<dbReference type="PaxDb" id="2903-EOD09068"/>
<evidence type="ECO:0000313" key="3">
    <source>
        <dbReference type="Proteomes" id="UP000013827"/>
    </source>
</evidence>
<dbReference type="HOGENOM" id="CLU_350026_0_0_1"/>
<feature type="compositionally biased region" description="Basic and acidic residues" evidence="1">
    <location>
        <begin position="773"/>
        <end position="783"/>
    </location>
</feature>
<name>A0A0D3ICT3_EMIH1</name>
<reference evidence="3" key="1">
    <citation type="journal article" date="2013" name="Nature">
        <title>Pan genome of the phytoplankton Emiliania underpins its global distribution.</title>
        <authorList>
            <person name="Read B.A."/>
            <person name="Kegel J."/>
            <person name="Klute M.J."/>
            <person name="Kuo A."/>
            <person name="Lefebvre S.C."/>
            <person name="Maumus F."/>
            <person name="Mayer C."/>
            <person name="Miller J."/>
            <person name="Monier A."/>
            <person name="Salamov A."/>
            <person name="Young J."/>
            <person name="Aguilar M."/>
            <person name="Claverie J.M."/>
            <person name="Frickenhaus S."/>
            <person name="Gonzalez K."/>
            <person name="Herman E.K."/>
            <person name="Lin Y.C."/>
            <person name="Napier J."/>
            <person name="Ogata H."/>
            <person name="Sarno A.F."/>
            <person name="Shmutz J."/>
            <person name="Schroeder D."/>
            <person name="de Vargas C."/>
            <person name="Verret F."/>
            <person name="von Dassow P."/>
            <person name="Valentin K."/>
            <person name="Van de Peer Y."/>
            <person name="Wheeler G."/>
            <person name="Dacks J.B."/>
            <person name="Delwiche C.F."/>
            <person name="Dyhrman S.T."/>
            <person name="Glockner G."/>
            <person name="John U."/>
            <person name="Richards T."/>
            <person name="Worden A.Z."/>
            <person name="Zhang X."/>
            <person name="Grigoriev I.V."/>
            <person name="Allen A.E."/>
            <person name="Bidle K."/>
            <person name="Borodovsky M."/>
            <person name="Bowler C."/>
            <person name="Brownlee C."/>
            <person name="Cock J.M."/>
            <person name="Elias M."/>
            <person name="Gladyshev V.N."/>
            <person name="Groth M."/>
            <person name="Guda C."/>
            <person name="Hadaegh A."/>
            <person name="Iglesias-Rodriguez M.D."/>
            <person name="Jenkins J."/>
            <person name="Jones B.M."/>
            <person name="Lawson T."/>
            <person name="Leese F."/>
            <person name="Lindquist E."/>
            <person name="Lobanov A."/>
            <person name="Lomsadze A."/>
            <person name="Malik S.B."/>
            <person name="Marsh M.E."/>
            <person name="Mackinder L."/>
            <person name="Mock T."/>
            <person name="Mueller-Roeber B."/>
            <person name="Pagarete A."/>
            <person name="Parker M."/>
            <person name="Probert I."/>
            <person name="Quesneville H."/>
            <person name="Raines C."/>
            <person name="Rensing S.A."/>
            <person name="Riano-Pachon D.M."/>
            <person name="Richier S."/>
            <person name="Rokitta S."/>
            <person name="Shiraiwa Y."/>
            <person name="Soanes D.M."/>
            <person name="van der Giezen M."/>
            <person name="Wahlund T.M."/>
            <person name="Williams B."/>
            <person name="Wilson W."/>
            <person name="Wolfe G."/>
            <person name="Wurch L.L."/>
        </authorList>
    </citation>
    <scope>NUCLEOTIDE SEQUENCE</scope>
</reference>
<protein>
    <recommendedName>
        <fullName evidence="4">N-alpha-acetyltransferase 25, NatB auxiliary subunit</fullName>
    </recommendedName>
</protein>
<dbReference type="PANTHER" id="PTHR22767">
    <property type="entry name" value="N-TERMINAL ACETYLTRANSFERASE-RELATED"/>
    <property type="match status" value="1"/>
</dbReference>
<feature type="region of interest" description="Disordered" evidence="1">
    <location>
        <begin position="758"/>
        <end position="783"/>
    </location>
</feature>
<sequence>MSGSAANQRLQAIYESLDSGNNKQAVKHCNALLAKADYPLVKALKALGLQRCGRFDEALSVARELVSSPVACSHEATLSTVLMVFRRAGLASEATAICERGHEAKPQSEEIAVELLRCHLQAAAYGPAQLLALRLYKASGRASHLSWAVAMALLQADSLAPPTHAAATAACDEAAAAANEAQRQKLLRLATAMMARAEVSTEGELQLRLAAHRRAGASEEATQRRQRATVAREAQRELLLLSPGDWGALVGFVRSSLRAGGAEAEAELEASLLRLAPGLLDTEEAAGGGEAAGETAELSPRPASYDPLLEALRAYWRAYSHKQCAVYDVLPYLRALPAASLSALLQQLEAELAAQFVAAHASAADLAAAMDEREVRPADELPLLAAELQLGAPMVEWCYPSRGSAADLASAALAAATLQAGHAASPHNAQLSVALCVALLCLGAPDGLRDVAENTLLALRQGHPAQALELVAFERAVRGSWWGVAAAVMERLVALGASDGSADAARSALGEGSPLLDVPLTASQLHAMPDTLDLESLTTRWPSASAPPPPPAGSSSVPEGSCGALAGLTLSPPPPSASTVRMLRCDWLPRRQRLLRFLHLYFGGASSAGSARCLFPPPEEAVLCEAEASLRELASTLVAKLAAAGTDAAALEARAEAAISDAAAALSRRCSRVGEGMRASGGYSPPAQRRLVHLSQLEAPVAAALRSRWDELLPAGRKAAASAAVRTAAAAAAKAMRAAVEELLVRLAGAPVRSNARQALESDELPLPPPLRDGPRKAAVRESEAALLKASREALRTSATALASG</sequence>
<dbReference type="GeneID" id="17255211"/>